<dbReference type="EMBL" id="JADOTZ010000001">
    <property type="protein sequence ID" value="MBG6085875.1"/>
    <property type="molecule type" value="Genomic_DNA"/>
</dbReference>
<name>A0A931DFF4_9MICC</name>
<accession>A0A931DFF4</accession>
<evidence type="ECO:0000313" key="2">
    <source>
        <dbReference type="EMBL" id="MBG6085797.1"/>
    </source>
</evidence>
<dbReference type="AlphaFoldDB" id="A0A931DFF4"/>
<reference evidence="3" key="1">
    <citation type="submission" date="2020-11" db="EMBL/GenBank/DDBJ databases">
        <title>Sequencing the genomes of 1000 actinobacteria strains.</title>
        <authorList>
            <person name="Klenk H.-P."/>
        </authorList>
    </citation>
    <scope>NUCLEOTIDE SEQUENCE</scope>
    <source>
        <strain evidence="3">DSM 26152</strain>
    </source>
</reference>
<keyword evidence="1" id="KW-0812">Transmembrane</keyword>
<keyword evidence="1" id="KW-0472">Membrane</keyword>
<evidence type="ECO:0000313" key="3">
    <source>
        <dbReference type="EMBL" id="MBG6085875.1"/>
    </source>
</evidence>
<comment type="caution">
    <text evidence="3">The sequence shown here is derived from an EMBL/GenBank/DDBJ whole genome shotgun (WGS) entry which is preliminary data.</text>
</comment>
<keyword evidence="4" id="KW-1185">Reference proteome</keyword>
<dbReference type="EMBL" id="JADOTZ010000001">
    <property type="protein sequence ID" value="MBG6085797.1"/>
    <property type="molecule type" value="Genomic_DNA"/>
</dbReference>
<evidence type="ECO:0000256" key="1">
    <source>
        <dbReference type="SAM" id="Phobius"/>
    </source>
</evidence>
<dbReference type="RefSeq" id="WP_196836941.1">
    <property type="nucleotide sequence ID" value="NZ_JADOTZ010000001.1"/>
</dbReference>
<feature type="transmembrane region" description="Helical" evidence="1">
    <location>
        <begin position="32"/>
        <end position="54"/>
    </location>
</feature>
<sequence>MNEKQKSIFAGLPVLVLLAAYAVFFADPGAALTIALWWVLTAAVAATVAAYVLAGRNW</sequence>
<dbReference type="Proteomes" id="UP000625033">
    <property type="component" value="Unassembled WGS sequence"/>
</dbReference>
<protein>
    <submittedName>
        <fullName evidence="3">Uncharacterized protein</fullName>
    </submittedName>
</protein>
<gene>
    <name evidence="2" type="ORF">IW252_002564</name>
    <name evidence="3" type="ORF">IW252_002642</name>
</gene>
<proteinExistence type="predicted"/>
<evidence type="ECO:0000313" key="4">
    <source>
        <dbReference type="Proteomes" id="UP000625033"/>
    </source>
</evidence>
<organism evidence="3 4">
    <name type="scientific">Zhihengliuella flava</name>
    <dbReference type="NCBI Taxonomy" id="1285193"/>
    <lineage>
        <taxon>Bacteria</taxon>
        <taxon>Bacillati</taxon>
        <taxon>Actinomycetota</taxon>
        <taxon>Actinomycetes</taxon>
        <taxon>Micrococcales</taxon>
        <taxon>Micrococcaceae</taxon>
        <taxon>Zhihengliuella</taxon>
    </lineage>
</organism>
<keyword evidence="1" id="KW-1133">Transmembrane helix</keyword>